<dbReference type="SUPFAM" id="SSF50978">
    <property type="entry name" value="WD40 repeat-like"/>
    <property type="match status" value="1"/>
</dbReference>
<feature type="non-terminal residue" evidence="1">
    <location>
        <position position="69"/>
    </location>
</feature>
<accession>A0A699YNP8</accession>
<name>A0A699YNP8_HAELA</name>
<protein>
    <submittedName>
        <fullName evidence="1">Ribosome biogenesis protein WDR12 homolog</fullName>
    </submittedName>
</protein>
<gene>
    <name evidence="1" type="ORF">HaLaN_07294</name>
</gene>
<dbReference type="EMBL" id="BLLF01000431">
    <property type="protein sequence ID" value="GFH11743.1"/>
    <property type="molecule type" value="Genomic_DNA"/>
</dbReference>
<dbReference type="InterPro" id="IPR036322">
    <property type="entry name" value="WD40_repeat_dom_sf"/>
</dbReference>
<feature type="non-terminal residue" evidence="1">
    <location>
        <position position="1"/>
    </location>
</feature>
<evidence type="ECO:0000313" key="1">
    <source>
        <dbReference type="EMBL" id="GFH11743.1"/>
    </source>
</evidence>
<comment type="caution">
    <text evidence="1">The sequence shown here is derived from an EMBL/GenBank/DDBJ whole genome shotgun (WGS) entry which is preliminary data.</text>
</comment>
<organism evidence="1 2">
    <name type="scientific">Haematococcus lacustris</name>
    <name type="common">Green alga</name>
    <name type="synonym">Haematococcus pluvialis</name>
    <dbReference type="NCBI Taxonomy" id="44745"/>
    <lineage>
        <taxon>Eukaryota</taxon>
        <taxon>Viridiplantae</taxon>
        <taxon>Chlorophyta</taxon>
        <taxon>core chlorophytes</taxon>
        <taxon>Chlorophyceae</taxon>
        <taxon>CS clade</taxon>
        <taxon>Chlamydomonadales</taxon>
        <taxon>Haematococcaceae</taxon>
        <taxon>Haematococcus</taxon>
    </lineage>
</organism>
<evidence type="ECO:0000313" key="2">
    <source>
        <dbReference type="Proteomes" id="UP000485058"/>
    </source>
</evidence>
<proteinExistence type="predicted"/>
<reference evidence="1 2" key="1">
    <citation type="submission" date="2020-02" db="EMBL/GenBank/DDBJ databases">
        <title>Draft genome sequence of Haematococcus lacustris strain NIES-144.</title>
        <authorList>
            <person name="Morimoto D."/>
            <person name="Nakagawa S."/>
            <person name="Yoshida T."/>
            <person name="Sawayama S."/>
        </authorList>
    </citation>
    <scope>NUCLEOTIDE SEQUENCE [LARGE SCALE GENOMIC DNA]</scope>
    <source>
        <strain evidence="1 2">NIES-144</strain>
    </source>
</reference>
<sequence>VRRWDLATTINTDTYSGSKAVCCVACPPPALQGANAAPGSLVAFGCSDKAVRLWDSRTRSGEALAVKGL</sequence>
<dbReference type="InterPro" id="IPR015943">
    <property type="entry name" value="WD40/YVTN_repeat-like_dom_sf"/>
</dbReference>
<dbReference type="AlphaFoldDB" id="A0A699YNP8"/>
<dbReference type="Proteomes" id="UP000485058">
    <property type="component" value="Unassembled WGS sequence"/>
</dbReference>
<dbReference type="Gene3D" id="2.130.10.10">
    <property type="entry name" value="YVTN repeat-like/Quinoprotein amine dehydrogenase"/>
    <property type="match status" value="1"/>
</dbReference>
<keyword evidence="2" id="KW-1185">Reference proteome</keyword>